<feature type="domain" description="Nudix hydrolase" evidence="2">
    <location>
        <begin position="26"/>
        <end position="152"/>
    </location>
</feature>
<dbReference type="Gene3D" id="3.90.79.10">
    <property type="entry name" value="Nucleoside Triphosphate Pyrophosphohydrolase"/>
    <property type="match status" value="1"/>
</dbReference>
<evidence type="ECO:0000256" key="1">
    <source>
        <dbReference type="ARBA" id="ARBA00022801"/>
    </source>
</evidence>
<dbReference type="InterPro" id="IPR020084">
    <property type="entry name" value="NUDIX_hydrolase_CS"/>
</dbReference>
<sequence length="166" mass="18302">MYPHTFSDRLGNRIELVWEESGKGLPPEAPTDVLVVPQLGRGLVFTRHRTRGIELPGGKIHPGEPPLLAAAREAYEEAGISFRALRRIGAYRIRAPEGTLLHVKIVFWGEVDALLPFPAASDGLEALVYPEPPSPPLPVPPFSPYLGDDLYAHILTYGRKKGWLPP</sequence>
<dbReference type="InterPro" id="IPR000086">
    <property type="entry name" value="NUDIX_hydrolase_dom"/>
</dbReference>
<dbReference type="Pfam" id="PF00293">
    <property type="entry name" value="NUDIX"/>
    <property type="match status" value="1"/>
</dbReference>
<dbReference type="OrthoDB" id="9131041at2"/>
<evidence type="ECO:0000313" key="4">
    <source>
        <dbReference type="Proteomes" id="UP000267019"/>
    </source>
</evidence>
<dbReference type="InterPro" id="IPR015797">
    <property type="entry name" value="NUDIX_hydrolase-like_dom_sf"/>
</dbReference>
<dbReference type="GO" id="GO:0016787">
    <property type="term" value="F:hydrolase activity"/>
    <property type="evidence" value="ECO:0007669"/>
    <property type="project" value="UniProtKB-KW"/>
</dbReference>
<dbReference type="AlphaFoldDB" id="A0A660L019"/>
<evidence type="ECO:0000313" key="3">
    <source>
        <dbReference type="EMBL" id="RKQ83670.1"/>
    </source>
</evidence>
<dbReference type="EMBL" id="RBIJ01000006">
    <property type="protein sequence ID" value="RKQ83670.1"/>
    <property type="molecule type" value="Genomic_DNA"/>
</dbReference>
<dbReference type="PROSITE" id="PS00893">
    <property type="entry name" value="NUDIX_BOX"/>
    <property type="match status" value="1"/>
</dbReference>
<keyword evidence="1" id="KW-0378">Hydrolase</keyword>
<organism evidence="3 4">
    <name type="scientific">Brockia lithotrophica</name>
    <dbReference type="NCBI Taxonomy" id="933949"/>
    <lineage>
        <taxon>Bacteria</taxon>
        <taxon>Bacillati</taxon>
        <taxon>Bacillota</taxon>
        <taxon>Bacilli</taxon>
        <taxon>Bacillales</taxon>
        <taxon>Bacillales Family X. Incertae Sedis</taxon>
        <taxon>Brockia</taxon>
    </lineage>
</organism>
<name>A0A660L019_9BACL</name>
<reference evidence="3 4" key="1">
    <citation type="submission" date="2018-10" db="EMBL/GenBank/DDBJ databases">
        <title>Genomic Encyclopedia of Type Strains, Phase IV (KMG-IV): sequencing the most valuable type-strain genomes for metagenomic binning, comparative biology and taxonomic classification.</title>
        <authorList>
            <person name="Goeker M."/>
        </authorList>
    </citation>
    <scope>NUCLEOTIDE SEQUENCE [LARGE SCALE GENOMIC DNA]</scope>
    <source>
        <strain evidence="3 4">DSM 22653</strain>
    </source>
</reference>
<evidence type="ECO:0000259" key="2">
    <source>
        <dbReference type="PROSITE" id="PS51462"/>
    </source>
</evidence>
<dbReference type="Proteomes" id="UP000267019">
    <property type="component" value="Unassembled WGS sequence"/>
</dbReference>
<gene>
    <name evidence="3" type="ORF">C7438_1700</name>
</gene>
<dbReference type="PROSITE" id="PS51462">
    <property type="entry name" value="NUDIX"/>
    <property type="match status" value="1"/>
</dbReference>
<accession>A0A660L019</accession>
<proteinExistence type="predicted"/>
<protein>
    <submittedName>
        <fullName evidence="3">Nucleoside triphosphatase YtkD</fullName>
    </submittedName>
</protein>
<keyword evidence="4" id="KW-1185">Reference proteome</keyword>
<dbReference type="RefSeq" id="WP_121444929.1">
    <property type="nucleotide sequence ID" value="NZ_RBIJ01000006.1"/>
</dbReference>
<dbReference type="SUPFAM" id="SSF55811">
    <property type="entry name" value="Nudix"/>
    <property type="match status" value="1"/>
</dbReference>
<comment type="caution">
    <text evidence="3">The sequence shown here is derived from an EMBL/GenBank/DDBJ whole genome shotgun (WGS) entry which is preliminary data.</text>
</comment>